<evidence type="ECO:0000313" key="3">
    <source>
        <dbReference type="EMBL" id="MBM7124354.1"/>
    </source>
</evidence>
<organism evidence="3 4">
    <name type="scientific">Dyella flava</name>
    <dbReference type="NCBI Taxonomy" id="1920170"/>
    <lineage>
        <taxon>Bacteria</taxon>
        <taxon>Pseudomonadati</taxon>
        <taxon>Pseudomonadota</taxon>
        <taxon>Gammaproteobacteria</taxon>
        <taxon>Lysobacterales</taxon>
        <taxon>Rhodanobacteraceae</taxon>
        <taxon>Dyella</taxon>
    </lineage>
</organism>
<evidence type="ECO:0000256" key="1">
    <source>
        <dbReference type="SAM" id="Coils"/>
    </source>
</evidence>
<comment type="caution">
    <text evidence="3">The sequence shown here is derived from an EMBL/GenBank/DDBJ whole genome shotgun (WGS) entry which is preliminary data.</text>
</comment>
<feature type="domain" description="Phasin" evidence="2">
    <location>
        <begin position="8"/>
        <end position="108"/>
    </location>
</feature>
<name>A0ABS2K0D1_9GAMM</name>
<protein>
    <submittedName>
        <fullName evidence="3">Phasin family protein</fullName>
    </submittedName>
</protein>
<dbReference type="EMBL" id="JADIKE010000026">
    <property type="protein sequence ID" value="MBM7124354.1"/>
    <property type="molecule type" value="Genomic_DNA"/>
</dbReference>
<evidence type="ECO:0000259" key="2">
    <source>
        <dbReference type="Pfam" id="PF09361"/>
    </source>
</evidence>
<sequence>MTQQLNTQIFAYAKQLSDNAFKAHSLTIKGLEQVAELQLAALEKQAQATADFIAQAAEVRDVEALRGLWEKGTSLSREQAENAVSVTKEVVAVAQKTAESLNALLQEQQKAANEAVAAPVAAIKKAAAAAAAK</sequence>
<dbReference type="Pfam" id="PF09361">
    <property type="entry name" value="Phasin_2"/>
    <property type="match status" value="1"/>
</dbReference>
<keyword evidence="4" id="KW-1185">Reference proteome</keyword>
<proteinExistence type="predicted"/>
<reference evidence="3" key="1">
    <citation type="submission" date="2020-10" db="EMBL/GenBank/DDBJ databases">
        <title>Phylogeny of dyella-like bacteria.</title>
        <authorList>
            <person name="Fu J."/>
        </authorList>
    </citation>
    <scope>NUCLEOTIDE SEQUENCE</scope>
    <source>
        <strain evidence="3">DHOC52</strain>
    </source>
</reference>
<gene>
    <name evidence="3" type="ORF">ISP19_03085</name>
</gene>
<evidence type="ECO:0000313" key="4">
    <source>
        <dbReference type="Proteomes" id="UP001430149"/>
    </source>
</evidence>
<keyword evidence="1" id="KW-0175">Coiled coil</keyword>
<accession>A0ABS2K0D1</accession>
<dbReference type="InterPro" id="IPR018968">
    <property type="entry name" value="Phasin"/>
</dbReference>
<dbReference type="Proteomes" id="UP001430149">
    <property type="component" value="Unassembled WGS sequence"/>
</dbReference>
<feature type="coiled-coil region" evidence="1">
    <location>
        <begin position="91"/>
        <end position="118"/>
    </location>
</feature>
<dbReference type="RefSeq" id="WP_204679740.1">
    <property type="nucleotide sequence ID" value="NZ_BSNR01000023.1"/>
</dbReference>